<dbReference type="EMBL" id="GGEC01073151">
    <property type="protein sequence ID" value="MBX53635.1"/>
    <property type="molecule type" value="Transcribed_RNA"/>
</dbReference>
<reference evidence="1" key="1">
    <citation type="submission" date="2018-02" db="EMBL/GenBank/DDBJ databases">
        <title>Rhizophora mucronata_Transcriptome.</title>
        <authorList>
            <person name="Meera S.P."/>
            <person name="Sreeshan A."/>
            <person name="Augustine A."/>
        </authorList>
    </citation>
    <scope>NUCLEOTIDE SEQUENCE</scope>
    <source>
        <tissue evidence="1">Leaf</tissue>
    </source>
</reference>
<proteinExistence type="predicted"/>
<accession>A0A2P2PFY7</accession>
<protein>
    <submittedName>
        <fullName evidence="1">Uncharacterized protein</fullName>
    </submittedName>
</protein>
<evidence type="ECO:0000313" key="1">
    <source>
        <dbReference type="EMBL" id="MBX53635.1"/>
    </source>
</evidence>
<organism evidence="1">
    <name type="scientific">Rhizophora mucronata</name>
    <name type="common">Asiatic mangrove</name>
    <dbReference type="NCBI Taxonomy" id="61149"/>
    <lineage>
        <taxon>Eukaryota</taxon>
        <taxon>Viridiplantae</taxon>
        <taxon>Streptophyta</taxon>
        <taxon>Embryophyta</taxon>
        <taxon>Tracheophyta</taxon>
        <taxon>Spermatophyta</taxon>
        <taxon>Magnoliopsida</taxon>
        <taxon>eudicotyledons</taxon>
        <taxon>Gunneridae</taxon>
        <taxon>Pentapetalae</taxon>
        <taxon>rosids</taxon>
        <taxon>fabids</taxon>
        <taxon>Malpighiales</taxon>
        <taxon>Rhizophoraceae</taxon>
        <taxon>Rhizophora</taxon>
    </lineage>
</organism>
<name>A0A2P2PFY7_RHIMU</name>
<dbReference type="AlphaFoldDB" id="A0A2P2PFY7"/>
<sequence>MSVESKFRDFSFIGGFLDTEFMNGSVFFLTNVFPGMAGLTVPPNFHTPFPPFCFHSL</sequence>